<keyword evidence="4" id="KW-1003">Cell membrane</keyword>
<evidence type="ECO:0000256" key="17">
    <source>
        <dbReference type="SAM" id="Phobius"/>
    </source>
</evidence>
<keyword evidence="21" id="KW-1185">Reference proteome</keyword>
<evidence type="ECO:0000256" key="1">
    <source>
        <dbReference type="ARBA" id="ARBA00000085"/>
    </source>
</evidence>
<dbReference type="Pfam" id="PF02518">
    <property type="entry name" value="HATPase_c"/>
    <property type="match status" value="1"/>
</dbReference>
<protein>
    <recommendedName>
        <fullName evidence="16">Heme sensor protein HssS</fullName>
        <ecNumber evidence="3">2.7.13.3</ecNumber>
    </recommendedName>
</protein>
<evidence type="ECO:0000256" key="12">
    <source>
        <dbReference type="ARBA" id="ARBA00023012"/>
    </source>
</evidence>
<feature type="domain" description="Histidine kinase" evidence="18">
    <location>
        <begin position="247"/>
        <end position="461"/>
    </location>
</feature>
<dbReference type="InterPro" id="IPR036097">
    <property type="entry name" value="HisK_dim/P_sf"/>
</dbReference>
<evidence type="ECO:0000256" key="16">
    <source>
        <dbReference type="ARBA" id="ARBA00040841"/>
    </source>
</evidence>
<evidence type="ECO:0000256" key="3">
    <source>
        <dbReference type="ARBA" id="ARBA00012438"/>
    </source>
</evidence>
<evidence type="ECO:0000256" key="15">
    <source>
        <dbReference type="ARBA" id="ARBA00037219"/>
    </source>
</evidence>
<evidence type="ECO:0000256" key="5">
    <source>
        <dbReference type="ARBA" id="ARBA00022553"/>
    </source>
</evidence>
<dbReference type="InterPro" id="IPR003594">
    <property type="entry name" value="HATPase_dom"/>
</dbReference>
<keyword evidence="14 17" id="KW-0472">Membrane</keyword>
<keyword evidence="11 17" id="KW-1133">Transmembrane helix</keyword>
<evidence type="ECO:0000256" key="8">
    <source>
        <dbReference type="ARBA" id="ARBA00022741"/>
    </source>
</evidence>
<evidence type="ECO:0000256" key="14">
    <source>
        <dbReference type="ARBA" id="ARBA00023136"/>
    </source>
</evidence>
<evidence type="ECO:0000313" key="21">
    <source>
        <dbReference type="Proteomes" id="UP000242084"/>
    </source>
</evidence>
<dbReference type="SUPFAM" id="SSF55874">
    <property type="entry name" value="ATPase domain of HSP90 chaperone/DNA topoisomerase II/histidine kinase"/>
    <property type="match status" value="1"/>
</dbReference>
<dbReference type="EC" id="2.7.13.3" evidence="3"/>
<evidence type="ECO:0000256" key="11">
    <source>
        <dbReference type="ARBA" id="ARBA00022989"/>
    </source>
</evidence>
<dbReference type="SMART" id="SM00388">
    <property type="entry name" value="HisKA"/>
    <property type="match status" value="1"/>
</dbReference>
<evidence type="ECO:0000256" key="6">
    <source>
        <dbReference type="ARBA" id="ARBA00022679"/>
    </source>
</evidence>
<dbReference type="CDD" id="cd00082">
    <property type="entry name" value="HisKA"/>
    <property type="match status" value="1"/>
</dbReference>
<evidence type="ECO:0000256" key="10">
    <source>
        <dbReference type="ARBA" id="ARBA00022840"/>
    </source>
</evidence>
<dbReference type="FunFam" id="3.30.565.10:FF:000006">
    <property type="entry name" value="Sensor histidine kinase WalK"/>
    <property type="match status" value="1"/>
</dbReference>
<keyword evidence="13" id="KW-0843">Virulence</keyword>
<dbReference type="SMART" id="SM00387">
    <property type="entry name" value="HATPase_c"/>
    <property type="match status" value="1"/>
</dbReference>
<dbReference type="Gene3D" id="1.10.287.130">
    <property type="match status" value="1"/>
</dbReference>
<dbReference type="InterPro" id="IPR003660">
    <property type="entry name" value="HAMP_dom"/>
</dbReference>
<feature type="transmembrane region" description="Helical" evidence="17">
    <location>
        <begin position="163"/>
        <end position="185"/>
    </location>
</feature>
<dbReference type="PANTHER" id="PTHR45528:SF11">
    <property type="entry name" value="HISTIDINE KINASE"/>
    <property type="match status" value="1"/>
</dbReference>
<evidence type="ECO:0000256" key="9">
    <source>
        <dbReference type="ARBA" id="ARBA00022777"/>
    </source>
</evidence>
<dbReference type="GO" id="GO:0005524">
    <property type="term" value="F:ATP binding"/>
    <property type="evidence" value="ECO:0007669"/>
    <property type="project" value="UniProtKB-KW"/>
</dbReference>
<dbReference type="Pfam" id="PF00512">
    <property type="entry name" value="HisKA"/>
    <property type="match status" value="1"/>
</dbReference>
<dbReference type="Gene3D" id="6.10.340.10">
    <property type="match status" value="1"/>
</dbReference>
<comment type="catalytic activity">
    <reaction evidence="1">
        <text>ATP + protein L-histidine = ADP + protein N-phospho-L-histidine.</text>
        <dbReference type="EC" id="2.7.13.3"/>
    </reaction>
</comment>
<keyword evidence="5" id="KW-0597">Phosphoprotein</keyword>
<dbReference type="SMART" id="SM00304">
    <property type="entry name" value="HAMP"/>
    <property type="match status" value="1"/>
</dbReference>
<keyword evidence="10" id="KW-0067">ATP-binding</keyword>
<dbReference type="Proteomes" id="UP000242084">
    <property type="component" value="Chromosome 1"/>
</dbReference>
<dbReference type="InterPro" id="IPR005467">
    <property type="entry name" value="His_kinase_dom"/>
</dbReference>
<keyword evidence="7 17" id="KW-0812">Transmembrane</keyword>
<dbReference type="PROSITE" id="PS50109">
    <property type="entry name" value="HIS_KIN"/>
    <property type="match status" value="1"/>
</dbReference>
<proteinExistence type="predicted"/>
<dbReference type="InterPro" id="IPR036890">
    <property type="entry name" value="HATPase_C_sf"/>
</dbReference>
<dbReference type="PANTHER" id="PTHR45528">
    <property type="entry name" value="SENSOR HISTIDINE KINASE CPXA"/>
    <property type="match status" value="1"/>
</dbReference>
<sequence length="461" mass="53672">MKFKSLAQRITIYTIVVMLVSSILGFILTNIYYHIDLKQKNDHKVMETLKDVKTYIEQDNDEPLNNYLKHITDLHYQAILYDDNMKPTYYGDHFRKFNLNDDAVNKVLQNKPYHGIKERPFNIFITGFFDNETRNTVGLKINHNGKSYALFLRPSVGSMLGEFRVFLAILLVLLIVISLTFVMLSSRSLAYPIKRLMRTTEDLAKGNFDVDIKVSRDDEIGVLQHRFIKMRDELKQLDTMRQSFVQNVSHEIKSPLQSILSLLRELEYEKEEERRKIIIEDIYLRAYRLSNLTKQLLLLSELDNSEHLSFEEEVNLNKTLKEVVRNLNYLIDEKGISIIFDMEEINILGNSKLLYQAFYNILNNAIKYSPEFSMIQVKIHSENGTANVKILDEGDGMTREQIDHIKDRFYKGDQSHNVHADSNGLGLSIVESIIAHHDAEIFFESELGKGTEVIMVFKLNK</sequence>
<dbReference type="GO" id="GO:0005886">
    <property type="term" value="C:plasma membrane"/>
    <property type="evidence" value="ECO:0007669"/>
    <property type="project" value="UniProtKB-SubCell"/>
</dbReference>
<dbReference type="EMBL" id="LT906462">
    <property type="protein sequence ID" value="SNV70998.1"/>
    <property type="molecule type" value="Genomic_DNA"/>
</dbReference>
<dbReference type="Gene3D" id="3.30.565.10">
    <property type="entry name" value="Histidine kinase-like ATPase, C-terminal domain"/>
    <property type="match status" value="1"/>
</dbReference>
<evidence type="ECO:0000259" key="19">
    <source>
        <dbReference type="PROSITE" id="PS50885"/>
    </source>
</evidence>
<dbReference type="SUPFAM" id="SSF158472">
    <property type="entry name" value="HAMP domain-like"/>
    <property type="match status" value="1"/>
</dbReference>
<accession>A0A239ZJT2</accession>
<dbReference type="PROSITE" id="PS50885">
    <property type="entry name" value="HAMP"/>
    <property type="match status" value="1"/>
</dbReference>
<dbReference type="CDD" id="cd06225">
    <property type="entry name" value="HAMP"/>
    <property type="match status" value="1"/>
</dbReference>
<keyword evidence="8" id="KW-0547">Nucleotide-binding</keyword>
<evidence type="ECO:0000256" key="2">
    <source>
        <dbReference type="ARBA" id="ARBA00004651"/>
    </source>
</evidence>
<dbReference type="KEGG" id="sste:SAMEA4384403_1597"/>
<evidence type="ECO:0000256" key="4">
    <source>
        <dbReference type="ARBA" id="ARBA00022475"/>
    </source>
</evidence>
<name>A0A239ZJT2_9STAP</name>
<dbReference type="InterPro" id="IPR003661">
    <property type="entry name" value="HisK_dim/P_dom"/>
</dbReference>
<dbReference type="OrthoDB" id="9813151at2"/>
<dbReference type="AlphaFoldDB" id="A0A239ZJT2"/>
<dbReference type="InterPro" id="IPR050398">
    <property type="entry name" value="HssS/ArlS-like"/>
</dbReference>
<evidence type="ECO:0000313" key="20">
    <source>
        <dbReference type="EMBL" id="SNV70998.1"/>
    </source>
</evidence>
<keyword evidence="9 20" id="KW-0418">Kinase</keyword>
<reference evidence="20 21" key="1">
    <citation type="submission" date="2017-06" db="EMBL/GenBank/DDBJ databases">
        <authorList>
            <consortium name="Pathogen Informatics"/>
        </authorList>
    </citation>
    <scope>NUCLEOTIDE SEQUENCE [LARGE SCALE GENOMIC DNA]</scope>
    <source>
        <strain evidence="20 21">NCTC13839</strain>
    </source>
</reference>
<dbReference type="Pfam" id="PF00672">
    <property type="entry name" value="HAMP"/>
    <property type="match status" value="1"/>
</dbReference>
<keyword evidence="6 20" id="KW-0808">Transferase</keyword>
<dbReference type="SUPFAM" id="SSF47384">
    <property type="entry name" value="Homodimeric domain of signal transducing histidine kinase"/>
    <property type="match status" value="1"/>
</dbReference>
<comment type="function">
    <text evidence="15">Member of the two-component regulatory system HssS/HssR involved in intracellular heme homeostasis and tempering of staphylococcal virulence. HssS functions as a heme sensor histidine kinase which is autophosphorylated at a histidine residue and transfers its phosphate group to an aspartate residue of HssR. HssR/HssS activates the expression of hrtAB, an efflux pump, in response to extracellular heme, hemin, hemoglobin or blood.</text>
</comment>
<comment type="subcellular location">
    <subcellularLocation>
        <location evidence="2">Cell membrane</location>
        <topology evidence="2">Multi-pass membrane protein</topology>
    </subcellularLocation>
</comment>
<dbReference type="RefSeq" id="WP_095088416.1">
    <property type="nucleotide sequence ID" value="NZ_BMDM01000004.1"/>
</dbReference>
<feature type="transmembrane region" description="Helical" evidence="17">
    <location>
        <begin position="12"/>
        <end position="35"/>
    </location>
</feature>
<gene>
    <name evidence="20" type="primary">hssS</name>
    <name evidence="20" type="ORF">SAMEA4384403_01597</name>
</gene>
<organism evidence="20 21">
    <name type="scientific">Mammaliicoccus stepanovicii</name>
    <dbReference type="NCBI Taxonomy" id="643214"/>
    <lineage>
        <taxon>Bacteria</taxon>
        <taxon>Bacillati</taxon>
        <taxon>Bacillota</taxon>
        <taxon>Bacilli</taxon>
        <taxon>Bacillales</taxon>
        <taxon>Staphylococcaceae</taxon>
        <taxon>Mammaliicoccus</taxon>
    </lineage>
</organism>
<evidence type="ECO:0000256" key="13">
    <source>
        <dbReference type="ARBA" id="ARBA00023026"/>
    </source>
</evidence>
<evidence type="ECO:0000259" key="18">
    <source>
        <dbReference type="PROSITE" id="PS50109"/>
    </source>
</evidence>
<keyword evidence="12" id="KW-0902">Two-component regulatory system</keyword>
<dbReference type="GO" id="GO:0000155">
    <property type="term" value="F:phosphorelay sensor kinase activity"/>
    <property type="evidence" value="ECO:0007669"/>
    <property type="project" value="InterPro"/>
</dbReference>
<evidence type="ECO:0000256" key="7">
    <source>
        <dbReference type="ARBA" id="ARBA00022692"/>
    </source>
</evidence>
<feature type="domain" description="HAMP" evidence="19">
    <location>
        <begin position="187"/>
        <end position="239"/>
    </location>
</feature>